<dbReference type="EMBL" id="CAJVPV010056170">
    <property type="protein sequence ID" value="CAG8785368.1"/>
    <property type="molecule type" value="Genomic_DNA"/>
</dbReference>
<comment type="caution">
    <text evidence="1">The sequence shown here is derived from an EMBL/GenBank/DDBJ whole genome shotgun (WGS) entry which is preliminary data.</text>
</comment>
<name>A0A9N9JLU6_9GLOM</name>
<evidence type="ECO:0000313" key="1">
    <source>
        <dbReference type="EMBL" id="CAG8785368.1"/>
    </source>
</evidence>
<feature type="non-terminal residue" evidence="1">
    <location>
        <position position="1"/>
    </location>
</feature>
<keyword evidence="2" id="KW-1185">Reference proteome</keyword>
<dbReference type="Proteomes" id="UP000789342">
    <property type="component" value="Unassembled WGS sequence"/>
</dbReference>
<accession>A0A9N9JLU6</accession>
<protein>
    <submittedName>
        <fullName evidence="1">13732_t:CDS:1</fullName>
    </submittedName>
</protein>
<reference evidence="1" key="1">
    <citation type="submission" date="2021-06" db="EMBL/GenBank/DDBJ databases">
        <authorList>
            <person name="Kallberg Y."/>
            <person name="Tangrot J."/>
            <person name="Rosling A."/>
        </authorList>
    </citation>
    <scope>NUCLEOTIDE SEQUENCE</scope>
    <source>
        <strain evidence="1">CL551</strain>
    </source>
</reference>
<proteinExistence type="predicted"/>
<dbReference type="AlphaFoldDB" id="A0A9N9JLU6"/>
<organism evidence="1 2">
    <name type="scientific">Acaulospora morrowiae</name>
    <dbReference type="NCBI Taxonomy" id="94023"/>
    <lineage>
        <taxon>Eukaryota</taxon>
        <taxon>Fungi</taxon>
        <taxon>Fungi incertae sedis</taxon>
        <taxon>Mucoromycota</taxon>
        <taxon>Glomeromycotina</taxon>
        <taxon>Glomeromycetes</taxon>
        <taxon>Diversisporales</taxon>
        <taxon>Acaulosporaceae</taxon>
        <taxon>Acaulospora</taxon>
    </lineage>
</organism>
<sequence length="43" mass="4700">GHKGPGLLILQPSFPDRGLFKKSGTFFSAIIKITLTFDKDLPP</sequence>
<evidence type="ECO:0000313" key="2">
    <source>
        <dbReference type="Proteomes" id="UP000789342"/>
    </source>
</evidence>
<gene>
    <name evidence="1" type="ORF">AMORRO_LOCUS17672</name>
</gene>